<dbReference type="Proteomes" id="UP000054301">
    <property type="component" value="Unassembled WGS sequence"/>
</dbReference>
<dbReference type="GeneID" id="99718495"/>
<evidence type="ECO:0000313" key="1">
    <source>
        <dbReference type="EMBL" id="KTF29212.1"/>
    </source>
</evidence>
<reference evidence="1 2" key="1">
    <citation type="submission" date="2015-06" db="EMBL/GenBank/DDBJ databases">
        <title>More than comparative genomics: Whole genome sequencing reveals elusive C. pecorum plasmid and re-evaluates genetic differences and phylogenetic relationships between C. pecorum from pig, cattle, sheep and koala hosts.</title>
        <authorList>
            <person name="Jelocnik M."/>
            <person name="Bachmann N.L."/>
            <person name="Kaltenboeck B."/>
            <person name="Waugh C."/>
            <person name="Woolford L."/>
            <person name="Speight N."/>
            <person name="Gillett A."/>
            <person name="Higgins D."/>
            <person name="Flanagan C."/>
            <person name="Myers G."/>
            <person name="Timms P."/>
            <person name="Polkinghorne A."/>
        </authorList>
    </citation>
    <scope>NUCLEOTIDE SEQUENCE [LARGE SCALE GENOMIC DNA]</scope>
    <source>
        <strain evidence="1 2">L1</strain>
    </source>
</reference>
<comment type="caution">
    <text evidence="1">The sequence shown here is derived from an EMBL/GenBank/DDBJ whole genome shotgun (WGS) entry which is preliminary data.</text>
</comment>
<gene>
    <name evidence="1" type="ORF">cpL1_0423</name>
</gene>
<name>A0AA40PQY6_9CHLA</name>
<dbReference type="AlphaFoldDB" id="A0AA40PQY6"/>
<organism evidence="1 2">
    <name type="scientific">Chlamydia pecorum</name>
    <dbReference type="NCBI Taxonomy" id="85991"/>
    <lineage>
        <taxon>Bacteria</taxon>
        <taxon>Pseudomonadati</taxon>
        <taxon>Chlamydiota</taxon>
        <taxon>Chlamydiia</taxon>
        <taxon>Chlamydiales</taxon>
        <taxon>Chlamydiaceae</taxon>
        <taxon>Chlamydia/Chlamydophila group</taxon>
        <taxon>Chlamydia</taxon>
    </lineage>
</organism>
<dbReference type="RefSeq" id="WP_042280527.1">
    <property type="nucleotide sequence ID" value="NZ_CP080401.1"/>
</dbReference>
<accession>A0AA40PQY6</accession>
<evidence type="ECO:0000313" key="2">
    <source>
        <dbReference type="Proteomes" id="UP000054301"/>
    </source>
</evidence>
<protein>
    <submittedName>
        <fullName evidence="1">Lipoprotein</fullName>
    </submittedName>
</protein>
<proteinExistence type="predicted"/>
<sequence length="185" mass="20838">MGMFLLGNVAYAVPHYVSEEETFYVHKLNFSGEFPDMETMKIHAQRKKHVKFDVTGNFPKLETISYLGSFGYLHADFKGEYPSLTSIHISCTTCQMDMDFRGKWFQNSTIFICNEKQPISLVLPRDVGVIVHTTTTLQGKVLVEGDLIRSGRGVWHKTYHNSSVGTSPITLVFHVKSSGGTISLR</sequence>
<keyword evidence="1" id="KW-0449">Lipoprotein</keyword>
<dbReference type="EMBL" id="LFRH01000001">
    <property type="protein sequence ID" value="KTF29212.1"/>
    <property type="molecule type" value="Genomic_DNA"/>
</dbReference>